<dbReference type="EMBL" id="CDHN01000003">
    <property type="protein sequence ID" value="CEJ91330.1"/>
    <property type="molecule type" value="Genomic_DNA"/>
</dbReference>
<evidence type="ECO:0000259" key="2">
    <source>
        <dbReference type="PROSITE" id="PS50048"/>
    </source>
</evidence>
<dbReference type="CDD" id="cd00067">
    <property type="entry name" value="GAL4"/>
    <property type="match status" value="1"/>
</dbReference>
<gene>
    <name evidence="3" type="ORF">VHEMI07049</name>
</gene>
<dbReference type="PANTHER" id="PTHR38111:SF6">
    <property type="entry name" value="FINGER DOMAIN PROTEIN, PUTATIVE (AFU_ORTHOLOGUE AFUA_8G01940)-RELATED"/>
    <property type="match status" value="1"/>
</dbReference>
<keyword evidence="1" id="KW-0539">Nucleus</keyword>
<dbReference type="PANTHER" id="PTHR38111">
    <property type="entry name" value="ZN(2)-C6 FUNGAL-TYPE DOMAIN-CONTAINING PROTEIN-RELATED"/>
    <property type="match status" value="1"/>
</dbReference>
<dbReference type="Gene3D" id="4.10.240.10">
    <property type="entry name" value="Zn(2)-C6 fungal-type DNA-binding domain"/>
    <property type="match status" value="1"/>
</dbReference>
<evidence type="ECO:0000256" key="1">
    <source>
        <dbReference type="ARBA" id="ARBA00023242"/>
    </source>
</evidence>
<reference evidence="3 4" key="1">
    <citation type="journal article" date="2015" name="Genome Announc.">
        <title>Draft Genome Sequence and Gene Annotation of the Entomopathogenic Fungus Verticillium hemipterigenum.</title>
        <authorList>
            <person name="Horn F."/>
            <person name="Habel A."/>
            <person name="Scharf D.H."/>
            <person name="Dworschak J."/>
            <person name="Brakhage A.A."/>
            <person name="Guthke R."/>
            <person name="Hertweck C."/>
            <person name="Linde J."/>
        </authorList>
    </citation>
    <scope>NUCLEOTIDE SEQUENCE [LARGE SCALE GENOMIC DNA]</scope>
</reference>
<dbReference type="STRING" id="1531966.A0A0A1TKK4"/>
<protein>
    <recommendedName>
        <fullName evidence="2">Zn(2)-C6 fungal-type domain-containing protein</fullName>
    </recommendedName>
</protein>
<sequence>MTQSAVYVKTRTRRWATKTKTGCLVCRQRRIKCDESRPFCFKCQSSGRICEGYPGSYDRNNHRDKRFILPKAMPQLPKTVMDSLCDALDIMRLSPIARLGAVGKESADLLIDKQLAVSQKTRSYFHELPRVIGHEPALDTAIKSVCLLMKSTVQGVATGKQSQNLAFNQYGRALTTMQHAIWDPARAKSTLTLCAIELLCCFETFCRGIRKPSLQHLYGACQLIEFRGPAVIQSELDKALFAGKIPNFFVLGLLRGERQFLEEPQWQQAIRESVDPSGTSTYRHEVVLELYCVVVCCSGAWRACADYFASEERSLQSQAALLVKVNSIRERLLSWYAVYGNTALSFNLPDGSKKLRIEVGEENTMGNMLDAFTAYHLFLASINRSLIALGDIRGMELERQSYRDMAWMLSGIEDDLDERDISTGSLSATPNRLYNIDTTSLSGAMSSSQRQALAFVHTSPAWFEAAQNVHKIGAAVGSSSKEFEALYKTWLSISGFGALRQA</sequence>
<dbReference type="SMART" id="SM00066">
    <property type="entry name" value="GAL4"/>
    <property type="match status" value="1"/>
</dbReference>
<name>A0A0A1TKK4_9HYPO</name>
<dbReference type="InterPro" id="IPR053178">
    <property type="entry name" value="Osmoadaptation_assoc"/>
</dbReference>
<dbReference type="PROSITE" id="PS50048">
    <property type="entry name" value="ZN2_CY6_FUNGAL_2"/>
    <property type="match status" value="1"/>
</dbReference>
<dbReference type="Proteomes" id="UP000039046">
    <property type="component" value="Unassembled WGS sequence"/>
</dbReference>
<feature type="domain" description="Zn(2)-C6 fungal-type" evidence="2">
    <location>
        <begin position="22"/>
        <end position="50"/>
    </location>
</feature>
<evidence type="ECO:0000313" key="3">
    <source>
        <dbReference type="EMBL" id="CEJ91330.1"/>
    </source>
</evidence>
<dbReference type="GO" id="GO:0000981">
    <property type="term" value="F:DNA-binding transcription factor activity, RNA polymerase II-specific"/>
    <property type="evidence" value="ECO:0007669"/>
    <property type="project" value="InterPro"/>
</dbReference>
<accession>A0A0A1TKK4</accession>
<dbReference type="AlphaFoldDB" id="A0A0A1TKK4"/>
<dbReference type="SUPFAM" id="SSF57701">
    <property type="entry name" value="Zn2/Cys6 DNA-binding domain"/>
    <property type="match status" value="1"/>
</dbReference>
<organism evidence="3 4">
    <name type="scientific">[Torrubiella] hemipterigena</name>
    <dbReference type="NCBI Taxonomy" id="1531966"/>
    <lineage>
        <taxon>Eukaryota</taxon>
        <taxon>Fungi</taxon>
        <taxon>Dikarya</taxon>
        <taxon>Ascomycota</taxon>
        <taxon>Pezizomycotina</taxon>
        <taxon>Sordariomycetes</taxon>
        <taxon>Hypocreomycetidae</taxon>
        <taxon>Hypocreales</taxon>
        <taxon>Clavicipitaceae</taxon>
        <taxon>Clavicipitaceae incertae sedis</taxon>
        <taxon>'Torrubiella' clade</taxon>
    </lineage>
</organism>
<dbReference type="PROSITE" id="PS00463">
    <property type="entry name" value="ZN2_CY6_FUNGAL_1"/>
    <property type="match status" value="1"/>
</dbReference>
<dbReference type="InterPro" id="IPR036864">
    <property type="entry name" value="Zn2-C6_fun-type_DNA-bd_sf"/>
</dbReference>
<dbReference type="InterPro" id="IPR001138">
    <property type="entry name" value="Zn2Cys6_DnaBD"/>
</dbReference>
<dbReference type="Pfam" id="PF00172">
    <property type="entry name" value="Zn_clus"/>
    <property type="match status" value="1"/>
</dbReference>
<keyword evidence="4" id="KW-1185">Reference proteome</keyword>
<proteinExistence type="predicted"/>
<dbReference type="HOGENOM" id="CLU_040454_0_0_1"/>
<dbReference type="OrthoDB" id="5126878at2759"/>
<evidence type="ECO:0000313" key="4">
    <source>
        <dbReference type="Proteomes" id="UP000039046"/>
    </source>
</evidence>
<dbReference type="GO" id="GO:0008270">
    <property type="term" value="F:zinc ion binding"/>
    <property type="evidence" value="ECO:0007669"/>
    <property type="project" value="InterPro"/>
</dbReference>